<reference evidence="1" key="1">
    <citation type="submission" date="2020-10" db="EMBL/GenBank/DDBJ databases">
        <authorList>
            <person name="Gilroy R."/>
        </authorList>
    </citation>
    <scope>NUCLEOTIDE SEQUENCE</scope>
    <source>
        <strain evidence="1">G3-4614</strain>
    </source>
</reference>
<dbReference type="Proteomes" id="UP000823636">
    <property type="component" value="Unassembled WGS sequence"/>
</dbReference>
<dbReference type="AlphaFoldDB" id="A0A9D9E2A1"/>
<name>A0A9D9E2A1_9BACT</name>
<sequence length="180" mass="19916">MKENAEYESLLGFAESLSGGEFLVFDKFADGCFEAMLLVQDMALNAGGNEKARWNGIMYAERDGVSVSTQKSKVNMYIKGALPDSIGDMPQQEPQAAYSNTDNMEVSASSGRIKVAISLERPSRYSIRVISLNNNMQYGYTPQRMSAEGGYEFEYQVPSGHYIVAYTLNGNLNCKKIIVD</sequence>
<evidence type="ECO:0000313" key="1">
    <source>
        <dbReference type="EMBL" id="MBO8438026.1"/>
    </source>
</evidence>
<organism evidence="1 2">
    <name type="scientific">Candidatus Caccoplasma merdipullorum</name>
    <dbReference type="NCBI Taxonomy" id="2840718"/>
    <lineage>
        <taxon>Bacteria</taxon>
        <taxon>Pseudomonadati</taxon>
        <taxon>Bacteroidota</taxon>
        <taxon>Bacteroidia</taxon>
        <taxon>Bacteroidales</taxon>
        <taxon>Bacteroidaceae</taxon>
        <taxon>Bacteroidaceae incertae sedis</taxon>
        <taxon>Candidatus Caccoplasma</taxon>
    </lineage>
</organism>
<accession>A0A9D9E2A1</accession>
<reference evidence="1" key="2">
    <citation type="journal article" date="2021" name="PeerJ">
        <title>Extensive microbial diversity within the chicken gut microbiome revealed by metagenomics and culture.</title>
        <authorList>
            <person name="Gilroy R."/>
            <person name="Ravi A."/>
            <person name="Getino M."/>
            <person name="Pursley I."/>
            <person name="Horton D.L."/>
            <person name="Alikhan N.F."/>
            <person name="Baker D."/>
            <person name="Gharbi K."/>
            <person name="Hall N."/>
            <person name="Watson M."/>
            <person name="Adriaenssens E.M."/>
            <person name="Foster-Nyarko E."/>
            <person name="Jarju S."/>
            <person name="Secka A."/>
            <person name="Antonio M."/>
            <person name="Oren A."/>
            <person name="Chaudhuri R.R."/>
            <person name="La Ragione R."/>
            <person name="Hildebrand F."/>
            <person name="Pallen M.J."/>
        </authorList>
    </citation>
    <scope>NUCLEOTIDE SEQUENCE</scope>
    <source>
        <strain evidence="1">G3-4614</strain>
    </source>
</reference>
<gene>
    <name evidence="1" type="ORF">IAC54_03915</name>
</gene>
<proteinExistence type="predicted"/>
<evidence type="ECO:0000313" key="2">
    <source>
        <dbReference type="Proteomes" id="UP000823636"/>
    </source>
</evidence>
<comment type="caution">
    <text evidence="1">The sequence shown here is derived from an EMBL/GenBank/DDBJ whole genome shotgun (WGS) entry which is preliminary data.</text>
</comment>
<protein>
    <submittedName>
        <fullName evidence="1">Uncharacterized protein</fullName>
    </submittedName>
</protein>
<dbReference type="EMBL" id="JADIMW010000039">
    <property type="protein sequence ID" value="MBO8438026.1"/>
    <property type="molecule type" value="Genomic_DNA"/>
</dbReference>